<evidence type="ECO:0000313" key="2">
    <source>
        <dbReference type="EMBL" id="EYE98292.1"/>
    </source>
</evidence>
<feature type="transmembrane region" description="Helical" evidence="1">
    <location>
        <begin position="55"/>
        <end position="73"/>
    </location>
</feature>
<dbReference type="EMBL" id="KK088413">
    <property type="protein sequence ID" value="EYE98292.1"/>
    <property type="molecule type" value="Genomic_DNA"/>
</dbReference>
<dbReference type="PANTHER" id="PTHR11360:SF177">
    <property type="entry name" value="RIBOFLAVIN TRANSPORTER MCH5"/>
    <property type="match status" value="1"/>
</dbReference>
<dbReference type="Gene3D" id="1.20.1250.20">
    <property type="entry name" value="MFS general substrate transporter like domains"/>
    <property type="match status" value="1"/>
</dbReference>
<evidence type="ECO:0000313" key="3">
    <source>
        <dbReference type="Proteomes" id="UP000019804"/>
    </source>
</evidence>
<dbReference type="SUPFAM" id="SSF103473">
    <property type="entry name" value="MFS general substrate transporter"/>
    <property type="match status" value="1"/>
</dbReference>
<keyword evidence="3" id="KW-1185">Reference proteome</keyword>
<organism evidence="2 3">
    <name type="scientific">Aspergillus ruber (strain CBS 135680)</name>
    <dbReference type="NCBI Taxonomy" id="1388766"/>
    <lineage>
        <taxon>Eukaryota</taxon>
        <taxon>Fungi</taxon>
        <taxon>Dikarya</taxon>
        <taxon>Ascomycota</taxon>
        <taxon>Pezizomycotina</taxon>
        <taxon>Eurotiomycetes</taxon>
        <taxon>Eurotiomycetidae</taxon>
        <taxon>Eurotiales</taxon>
        <taxon>Aspergillaceae</taxon>
        <taxon>Aspergillus</taxon>
        <taxon>Aspergillus subgen. Aspergillus</taxon>
    </lineage>
</organism>
<dbReference type="PANTHER" id="PTHR11360">
    <property type="entry name" value="MONOCARBOXYLATE TRANSPORTER"/>
    <property type="match status" value="1"/>
</dbReference>
<dbReference type="GeneID" id="63702558"/>
<dbReference type="AlphaFoldDB" id="A0A017SMV1"/>
<gene>
    <name evidence="2" type="ORF">EURHEDRAFT_544633</name>
</gene>
<evidence type="ECO:0000256" key="1">
    <source>
        <dbReference type="SAM" id="Phobius"/>
    </source>
</evidence>
<dbReference type="Proteomes" id="UP000019804">
    <property type="component" value="Unassembled WGS sequence"/>
</dbReference>
<name>A0A017SMV1_ASPRC</name>
<reference evidence="3" key="1">
    <citation type="journal article" date="2014" name="Nat. Commun.">
        <title>Genomic adaptations of the halophilic Dead Sea filamentous fungus Eurotium rubrum.</title>
        <authorList>
            <person name="Kis-Papo T."/>
            <person name="Weig A.R."/>
            <person name="Riley R."/>
            <person name="Persoh D."/>
            <person name="Salamov A."/>
            <person name="Sun H."/>
            <person name="Lipzen A."/>
            <person name="Wasser S.P."/>
            <person name="Rambold G."/>
            <person name="Grigoriev I.V."/>
            <person name="Nevo E."/>
        </authorList>
    </citation>
    <scope>NUCLEOTIDE SEQUENCE [LARGE SCALE GENOMIC DNA]</scope>
    <source>
        <strain evidence="3">CBS 135680</strain>
    </source>
</reference>
<accession>A0A017SMV1</accession>
<feature type="transmembrane region" description="Helical" evidence="1">
    <location>
        <begin position="79"/>
        <end position="108"/>
    </location>
</feature>
<dbReference type="InterPro" id="IPR036259">
    <property type="entry name" value="MFS_trans_sf"/>
</dbReference>
<protein>
    <recommendedName>
        <fullName evidence="4">Major facilitator superfamily (MFS) profile domain-containing protein</fullName>
    </recommendedName>
</protein>
<keyword evidence="1" id="KW-1133">Transmembrane helix</keyword>
<dbReference type="InterPro" id="IPR050327">
    <property type="entry name" value="Proton-linked_MCT"/>
</dbReference>
<dbReference type="HOGENOM" id="CLU_1288637_0_0_1"/>
<feature type="transmembrane region" description="Helical" evidence="1">
    <location>
        <begin position="151"/>
        <end position="168"/>
    </location>
</feature>
<keyword evidence="1" id="KW-0472">Membrane</keyword>
<proteinExistence type="predicted"/>
<feature type="transmembrane region" description="Helical" evidence="1">
    <location>
        <begin position="27"/>
        <end position="48"/>
    </location>
</feature>
<keyword evidence="1" id="KW-0812">Transmembrane</keyword>
<evidence type="ECO:0008006" key="4">
    <source>
        <dbReference type="Google" id="ProtNLM"/>
    </source>
</evidence>
<sequence length="190" mass="21063">MGLVNLIGTFQAYLETHQLEQYGSGKAGWVFGLFTFLTFCGIQIGPIFDARGPRLLILLGSILVMAMMISLGFCNKSWQLILSISVAGGLGTPLIFTPAISVIAHFFFSKAETCNRNCSQRWLHRRRDLPLVLETLIGKIGFTWATRVVALIYLVCLTTACLLVTSRLPSNPSQRKLYHQIFGSSETPSF</sequence>
<dbReference type="OrthoDB" id="410267at2759"/>
<dbReference type="RefSeq" id="XP_040641980.1">
    <property type="nucleotide sequence ID" value="XM_040787434.1"/>
</dbReference>